<dbReference type="RefSeq" id="WP_063636552.1">
    <property type="nucleotide sequence ID" value="NZ_BDDG01000001.1"/>
</dbReference>
<dbReference type="AlphaFoldDB" id="A0A411AC37"/>
<name>A0A411AC37_BACVE</name>
<organism evidence="1 2">
    <name type="scientific">Bacillus velezensis</name>
    <dbReference type="NCBI Taxonomy" id="492670"/>
    <lineage>
        <taxon>Bacteria</taxon>
        <taxon>Bacillati</taxon>
        <taxon>Bacillota</taxon>
        <taxon>Bacilli</taxon>
        <taxon>Bacillales</taxon>
        <taxon>Bacillaceae</taxon>
        <taxon>Bacillus</taxon>
        <taxon>Bacillus amyloliquefaciens group</taxon>
    </lineage>
</organism>
<evidence type="ECO:0008006" key="3">
    <source>
        <dbReference type="Google" id="ProtNLM"/>
    </source>
</evidence>
<accession>A0A411AC37</accession>
<gene>
    <name evidence="1" type="ORF">BACVE_001853</name>
</gene>
<evidence type="ECO:0000313" key="1">
    <source>
        <dbReference type="EMBL" id="QOY26842.1"/>
    </source>
</evidence>
<dbReference type="Proteomes" id="UP000587477">
    <property type="component" value="Chromosome"/>
</dbReference>
<protein>
    <recommendedName>
        <fullName evidence="3">Integral inner membrane protein</fullName>
    </recommendedName>
</protein>
<proteinExistence type="predicted"/>
<sequence length="174" mass="20357">MRNKAADRLVLTGVIVHIIQWFSLLWLFFMLFDQFGRFTIYNPNVVNSSMQSFSFFDMMRALLFSGTLRNTLLLFLFAAMLIYLWVNALFILLEIVSYIMIRRNSRSLWAYFPAAMGIKLALLDIAAVPFFAAGLMLLKQKTDDGGEQADKGKRRPRIRRQARYTKRRRRNLSV</sequence>
<evidence type="ECO:0000313" key="2">
    <source>
        <dbReference type="Proteomes" id="UP000587477"/>
    </source>
</evidence>
<dbReference type="EMBL" id="CP063687">
    <property type="protein sequence ID" value="QOY26842.1"/>
    <property type="molecule type" value="Genomic_DNA"/>
</dbReference>
<reference evidence="2" key="1">
    <citation type="submission" date="2020-10" db="EMBL/GenBank/DDBJ databases">
        <title>Complete genome sequence of Bacillus velezensis NST6.</title>
        <authorList>
            <person name="Choi J."/>
        </authorList>
    </citation>
    <scope>NUCLEOTIDE SEQUENCE [LARGE SCALE GENOMIC DNA]</scope>
    <source>
        <strain evidence="2">NST6</strain>
    </source>
</reference>